<dbReference type="Proteomes" id="UP000198406">
    <property type="component" value="Unassembled WGS sequence"/>
</dbReference>
<sequence length="1151" mass="126296">MFGGLDLKGKEIDKKESSSEGLAPTASTNSSAFSFLNNSLSQPTPSDPQPSSFSFLTSTEKSAPGPVDIQSTPAVSSFSFLSQPQPPTTETNEALDPVAAASSFPFLQKPTTHYAITTDHSTSEGASMPSPSTFSFIGSPDVELTRTAAGHEDTLGSLSNNGQSSLAGAGVAFGKATMAPVVKKKRMTRARTAKVGVAAATMDEAQSRPSIPEIIPVPAPAPSAAPVDLAAVSEASRKAEQFIHTKMIQEANNNPPDGGSLGSGSFSNTIGASRSVDSQDEMVQAAKAAVAEAKQLEKTHRSFGGALGGLFRPRNSDSSSSAVSLQISRSSSHRPSARSPTPTQQTMITASQSASIDNAPSTDHTDMTPTELLQREQEEVQRAIAERPLNMIRSIKTEDSVISHLTSSSKSVESLPVSSLMKKHAVVASTTAFSIKQTPTSIFNDMMANFRSKVVASMEDVTNLRKQRVMLIDQRFVTLAKERLATQEKEQAEAQQMEAAEAEDFELADRMQGIITVREQECKEYASALSSIGEAIRQLDSQKQQIIDGVSNCFLDIQKDLMSFKEKQKLLDREDASETLKRLETISKKISAEQERLEQDLKHMERDEKLVEEESKELEKSISEQTGEYEKQRDVAREELGETEKEIEELRKLLNAKQARAAELRTEIAGHDESILMVRVKFQRQLDRVTKKKNTIRDNRDEWEMEKRANDKQKEEHDITVKAHAEELLAHDKLMNSLGSEIEMADTFGSILAKEMNFGVSEEEEEKIDGELMKLQAAVVDAEARFTERKDTLAASYSHMLKLEEEILSLKHLIPQYEEQKKEAAARRDFKAAGKASKDAKDAASRLKDCEEELLGEARSRKESAEEDVRRCQSELEEIKAIAQKKEKESGMAAMRRLAENVKRFVATKKQVCGDADPNSIRGVGAYVLDGQIKLLVMEGKAYDEKYGGWDDLIGEVHPDQPDTANAESRCGESNASSTDANEPENLLRVENSASASRSVDLETSTSPVTKEIIYLEFRELTAKLKEIEEKIEIAVASEEFDSAAEYEENLQSLLLKLGDLNLSEEEMEIALALPPSSENMPADGANETFEQPAGKVEEDKDEPRHVAEENSGHKEEVGAEETNEAIGEQPEGENPEESCDADADKNEGQI</sequence>
<feature type="region of interest" description="Disordered" evidence="2">
    <location>
        <begin position="250"/>
        <end position="278"/>
    </location>
</feature>
<dbReference type="OrthoDB" id="79523at2759"/>
<accession>A0A1Z5KGD3</accession>
<evidence type="ECO:0000313" key="4">
    <source>
        <dbReference type="Proteomes" id="UP000198406"/>
    </source>
</evidence>
<dbReference type="EMBL" id="BDSP01000221">
    <property type="protein sequence ID" value="GAX25162.1"/>
    <property type="molecule type" value="Genomic_DNA"/>
</dbReference>
<dbReference type="InParanoid" id="A0A1Z5KGD3"/>
<dbReference type="GO" id="GO:0005874">
    <property type="term" value="C:microtubule"/>
    <property type="evidence" value="ECO:0007669"/>
    <property type="project" value="TreeGrafter"/>
</dbReference>
<feature type="region of interest" description="Disordered" evidence="2">
    <location>
        <begin position="1076"/>
        <end position="1151"/>
    </location>
</feature>
<feature type="region of interest" description="Disordered" evidence="2">
    <location>
        <begin position="1"/>
        <end position="92"/>
    </location>
</feature>
<dbReference type="PANTHER" id="PTHR14332">
    <property type="entry name" value="DISRUPTED IN SCHIZOPHRENIA 1 PROTEIN"/>
    <property type="match status" value="1"/>
</dbReference>
<feature type="region of interest" description="Disordered" evidence="2">
    <location>
        <begin position="612"/>
        <end position="633"/>
    </location>
</feature>
<dbReference type="AlphaFoldDB" id="A0A1Z5KGD3"/>
<evidence type="ECO:0008006" key="5">
    <source>
        <dbReference type="Google" id="ProtNLM"/>
    </source>
</evidence>
<dbReference type="GO" id="GO:0045111">
    <property type="term" value="C:intermediate filament cytoskeleton"/>
    <property type="evidence" value="ECO:0007669"/>
    <property type="project" value="TreeGrafter"/>
</dbReference>
<proteinExistence type="predicted"/>
<feature type="compositionally biased region" description="Polar residues" evidence="2">
    <location>
        <begin position="343"/>
        <end position="362"/>
    </location>
</feature>
<feature type="compositionally biased region" description="Polar residues" evidence="2">
    <location>
        <begin position="963"/>
        <end position="981"/>
    </location>
</feature>
<reference evidence="3 4" key="1">
    <citation type="journal article" date="2015" name="Plant Cell">
        <title>Oil accumulation by the oleaginous diatom Fistulifera solaris as revealed by the genome and transcriptome.</title>
        <authorList>
            <person name="Tanaka T."/>
            <person name="Maeda Y."/>
            <person name="Veluchamy A."/>
            <person name="Tanaka M."/>
            <person name="Abida H."/>
            <person name="Marechal E."/>
            <person name="Bowler C."/>
            <person name="Muto M."/>
            <person name="Sunaga Y."/>
            <person name="Tanaka M."/>
            <person name="Yoshino T."/>
            <person name="Taniguchi T."/>
            <person name="Fukuda Y."/>
            <person name="Nemoto M."/>
            <person name="Matsumoto M."/>
            <person name="Wong P.S."/>
            <person name="Aburatani S."/>
            <person name="Fujibuchi W."/>
        </authorList>
    </citation>
    <scope>NUCLEOTIDE SEQUENCE [LARGE SCALE GENOMIC DNA]</scope>
    <source>
        <strain evidence="3 4">JPCC DA0580</strain>
    </source>
</reference>
<evidence type="ECO:0000256" key="2">
    <source>
        <dbReference type="SAM" id="MobiDB-lite"/>
    </source>
</evidence>
<organism evidence="3 4">
    <name type="scientific">Fistulifera solaris</name>
    <name type="common">Oleaginous diatom</name>
    <dbReference type="NCBI Taxonomy" id="1519565"/>
    <lineage>
        <taxon>Eukaryota</taxon>
        <taxon>Sar</taxon>
        <taxon>Stramenopiles</taxon>
        <taxon>Ochrophyta</taxon>
        <taxon>Bacillariophyta</taxon>
        <taxon>Bacillariophyceae</taxon>
        <taxon>Bacillariophycidae</taxon>
        <taxon>Naviculales</taxon>
        <taxon>Naviculaceae</taxon>
        <taxon>Fistulifera</taxon>
    </lineage>
</organism>
<feature type="compositionally biased region" description="Basic and acidic residues" evidence="2">
    <location>
        <begin position="7"/>
        <end position="18"/>
    </location>
</feature>
<feature type="compositionally biased region" description="Acidic residues" evidence="2">
    <location>
        <begin position="1131"/>
        <end position="1142"/>
    </location>
</feature>
<evidence type="ECO:0000256" key="1">
    <source>
        <dbReference type="SAM" id="Coils"/>
    </source>
</evidence>
<dbReference type="PANTHER" id="PTHR14332:SF3">
    <property type="entry name" value="DISRUPTED IN SCHIZOPHRENIA 1 PROTEIN"/>
    <property type="match status" value="1"/>
</dbReference>
<keyword evidence="4" id="KW-1185">Reference proteome</keyword>
<keyword evidence="1" id="KW-0175">Coiled coil</keyword>
<gene>
    <name evidence="3" type="ORF">FisN_17Lh002</name>
</gene>
<protein>
    <recommendedName>
        <fullName evidence="5">UVR domain-containing protein</fullName>
    </recommendedName>
</protein>
<feature type="coiled-coil region" evidence="1">
    <location>
        <begin position="1011"/>
        <end position="1064"/>
    </location>
</feature>
<comment type="caution">
    <text evidence="3">The sequence shown here is derived from an EMBL/GenBank/DDBJ whole genome shotgun (WGS) entry which is preliminary data.</text>
</comment>
<feature type="compositionally biased region" description="Low complexity" evidence="2">
    <location>
        <begin position="25"/>
        <end position="56"/>
    </location>
</feature>
<feature type="coiled-coil region" evidence="1">
    <location>
        <begin position="800"/>
        <end position="889"/>
    </location>
</feature>
<dbReference type="InterPro" id="IPR026081">
    <property type="entry name" value="DISC1"/>
</dbReference>
<feature type="compositionally biased region" description="Polar residues" evidence="2">
    <location>
        <begin position="263"/>
        <end position="276"/>
    </location>
</feature>
<name>A0A1Z5KGD3_FISSO</name>
<evidence type="ECO:0000313" key="3">
    <source>
        <dbReference type="EMBL" id="GAX25162.1"/>
    </source>
</evidence>
<feature type="region of interest" description="Disordered" evidence="2">
    <location>
        <begin position="305"/>
        <end position="367"/>
    </location>
</feature>
<dbReference type="GO" id="GO:0005815">
    <property type="term" value="C:microtubule organizing center"/>
    <property type="evidence" value="ECO:0007669"/>
    <property type="project" value="TreeGrafter"/>
</dbReference>
<feature type="compositionally biased region" description="Polar residues" evidence="2">
    <location>
        <begin position="316"/>
        <end position="327"/>
    </location>
</feature>
<feature type="compositionally biased region" description="Basic and acidic residues" evidence="2">
    <location>
        <begin position="1096"/>
        <end position="1118"/>
    </location>
</feature>
<feature type="region of interest" description="Disordered" evidence="2">
    <location>
        <begin position="957"/>
        <end position="986"/>
    </location>
</feature>